<keyword evidence="3" id="KW-1185">Reference proteome</keyword>
<evidence type="ECO:0000313" key="2">
    <source>
        <dbReference type="EnsemblPlants" id="cds.evm.model.06.1394"/>
    </source>
</evidence>
<dbReference type="PANTHER" id="PTHR31286:SF167">
    <property type="entry name" value="OS09G0268800 PROTEIN"/>
    <property type="match status" value="1"/>
</dbReference>
<sequence length="243" mass="26796">MLCTQIFSSSSSNFHSNDDFSSFLFPKPFFHPSPCRGGSTLMSIDSQPSLPYQMRSESTSLLKRLKQVCRTINASLAEIWGFYLRVRIMFDVTKPLPHGIPILFPEMASPTWLELKYEDIPDHCYHCGRLGHSYFACTEFANGGALSCSASPQQPSTPGSRSSTSTSSSQLNAPLMISPPHHPIEPQPTTHFVGLPTSLSFAIGSSDGPPVVHLQGKTNQLAHLVSRDNWQQLERVEGNAEET</sequence>
<dbReference type="InterPro" id="IPR040256">
    <property type="entry name" value="At4g02000-like"/>
</dbReference>
<name>A0A803PU99_CANSA</name>
<feature type="compositionally biased region" description="Low complexity" evidence="1">
    <location>
        <begin position="151"/>
        <end position="170"/>
    </location>
</feature>
<dbReference type="Proteomes" id="UP000596661">
    <property type="component" value="Chromosome 6"/>
</dbReference>
<reference evidence="2" key="2">
    <citation type="submission" date="2021-03" db="UniProtKB">
        <authorList>
            <consortium name="EnsemblPlants"/>
        </authorList>
    </citation>
    <scope>IDENTIFICATION</scope>
</reference>
<feature type="region of interest" description="Disordered" evidence="1">
    <location>
        <begin position="148"/>
        <end position="189"/>
    </location>
</feature>
<dbReference type="AlphaFoldDB" id="A0A803PU99"/>
<dbReference type="EnsemblPlants" id="evm.model.06.1394">
    <property type="protein sequence ID" value="cds.evm.model.06.1394"/>
    <property type="gene ID" value="evm.TU.06.1394"/>
</dbReference>
<evidence type="ECO:0000256" key="1">
    <source>
        <dbReference type="SAM" id="MobiDB-lite"/>
    </source>
</evidence>
<dbReference type="Gramene" id="evm.model.06.1394">
    <property type="protein sequence ID" value="cds.evm.model.06.1394"/>
    <property type="gene ID" value="evm.TU.06.1394"/>
</dbReference>
<proteinExistence type="predicted"/>
<accession>A0A803PU99</accession>
<protein>
    <recommendedName>
        <fullName evidence="4">CCHC-type domain-containing protein</fullName>
    </recommendedName>
</protein>
<evidence type="ECO:0008006" key="4">
    <source>
        <dbReference type="Google" id="ProtNLM"/>
    </source>
</evidence>
<evidence type="ECO:0000313" key="3">
    <source>
        <dbReference type="Proteomes" id="UP000596661"/>
    </source>
</evidence>
<dbReference type="EMBL" id="UZAU01000606">
    <property type="status" value="NOT_ANNOTATED_CDS"/>
    <property type="molecule type" value="Genomic_DNA"/>
</dbReference>
<organism evidence="2 3">
    <name type="scientific">Cannabis sativa</name>
    <name type="common">Hemp</name>
    <name type="synonym">Marijuana</name>
    <dbReference type="NCBI Taxonomy" id="3483"/>
    <lineage>
        <taxon>Eukaryota</taxon>
        <taxon>Viridiplantae</taxon>
        <taxon>Streptophyta</taxon>
        <taxon>Embryophyta</taxon>
        <taxon>Tracheophyta</taxon>
        <taxon>Spermatophyta</taxon>
        <taxon>Magnoliopsida</taxon>
        <taxon>eudicotyledons</taxon>
        <taxon>Gunneridae</taxon>
        <taxon>Pentapetalae</taxon>
        <taxon>rosids</taxon>
        <taxon>fabids</taxon>
        <taxon>Rosales</taxon>
        <taxon>Cannabaceae</taxon>
        <taxon>Cannabis</taxon>
    </lineage>
</organism>
<reference evidence="2" key="1">
    <citation type="submission" date="2018-11" db="EMBL/GenBank/DDBJ databases">
        <authorList>
            <person name="Grassa J C."/>
        </authorList>
    </citation>
    <scope>NUCLEOTIDE SEQUENCE [LARGE SCALE GENOMIC DNA]</scope>
</reference>
<dbReference type="PANTHER" id="PTHR31286">
    <property type="entry name" value="GLYCINE-RICH CELL WALL STRUCTURAL PROTEIN 1.8-LIKE"/>
    <property type="match status" value="1"/>
</dbReference>